<dbReference type="AlphaFoldDB" id="A0A6G1EGB0"/>
<accession>A0A6G1EGB0</accession>
<gene>
    <name evidence="3" type="ORF">E2562_007677</name>
</gene>
<dbReference type="Proteomes" id="UP000479710">
    <property type="component" value="Unassembled WGS sequence"/>
</dbReference>
<evidence type="ECO:0000313" key="3">
    <source>
        <dbReference type="EMBL" id="KAF0923799.1"/>
    </source>
</evidence>
<evidence type="ECO:0000256" key="2">
    <source>
        <dbReference type="SAM" id="SignalP"/>
    </source>
</evidence>
<feature type="region of interest" description="Disordered" evidence="1">
    <location>
        <begin position="57"/>
        <end position="88"/>
    </location>
</feature>
<protein>
    <recommendedName>
        <fullName evidence="5">Secreted protein</fullName>
    </recommendedName>
</protein>
<evidence type="ECO:0000256" key="1">
    <source>
        <dbReference type="SAM" id="MobiDB-lite"/>
    </source>
</evidence>
<sequence length="88" mass="8694">MVMATVISASLLGLSRLAAASLPPCTSLSATRGVLLREAPLLARLAAAASVPFEVLDSTNGPSPRGWAAASGSSMGGSISPLPRSSGM</sequence>
<keyword evidence="2" id="KW-0732">Signal</keyword>
<keyword evidence="4" id="KW-1185">Reference proteome</keyword>
<dbReference type="EMBL" id="SPHZ02000003">
    <property type="protein sequence ID" value="KAF0923799.1"/>
    <property type="molecule type" value="Genomic_DNA"/>
</dbReference>
<feature type="signal peptide" evidence="2">
    <location>
        <begin position="1"/>
        <end position="20"/>
    </location>
</feature>
<feature type="chain" id="PRO_5026333285" description="Secreted protein" evidence="2">
    <location>
        <begin position="21"/>
        <end position="88"/>
    </location>
</feature>
<organism evidence="3 4">
    <name type="scientific">Oryza meyeriana var. granulata</name>
    <dbReference type="NCBI Taxonomy" id="110450"/>
    <lineage>
        <taxon>Eukaryota</taxon>
        <taxon>Viridiplantae</taxon>
        <taxon>Streptophyta</taxon>
        <taxon>Embryophyta</taxon>
        <taxon>Tracheophyta</taxon>
        <taxon>Spermatophyta</taxon>
        <taxon>Magnoliopsida</taxon>
        <taxon>Liliopsida</taxon>
        <taxon>Poales</taxon>
        <taxon>Poaceae</taxon>
        <taxon>BOP clade</taxon>
        <taxon>Oryzoideae</taxon>
        <taxon>Oryzeae</taxon>
        <taxon>Oryzinae</taxon>
        <taxon>Oryza</taxon>
        <taxon>Oryza meyeriana</taxon>
    </lineage>
</organism>
<name>A0A6G1EGB0_9ORYZ</name>
<evidence type="ECO:0000313" key="4">
    <source>
        <dbReference type="Proteomes" id="UP000479710"/>
    </source>
</evidence>
<comment type="caution">
    <text evidence="3">The sequence shown here is derived from an EMBL/GenBank/DDBJ whole genome shotgun (WGS) entry which is preliminary data.</text>
</comment>
<feature type="compositionally biased region" description="Low complexity" evidence="1">
    <location>
        <begin position="68"/>
        <end position="80"/>
    </location>
</feature>
<reference evidence="3 4" key="1">
    <citation type="submission" date="2019-11" db="EMBL/GenBank/DDBJ databases">
        <title>Whole genome sequence of Oryza granulata.</title>
        <authorList>
            <person name="Li W."/>
        </authorList>
    </citation>
    <scope>NUCLEOTIDE SEQUENCE [LARGE SCALE GENOMIC DNA]</scope>
    <source>
        <strain evidence="4">cv. Menghai</strain>
        <tissue evidence="3">Leaf</tissue>
    </source>
</reference>
<evidence type="ECO:0008006" key="5">
    <source>
        <dbReference type="Google" id="ProtNLM"/>
    </source>
</evidence>
<proteinExistence type="predicted"/>